<dbReference type="Gene3D" id="3.20.20.70">
    <property type="entry name" value="Aldolase class I"/>
    <property type="match status" value="1"/>
</dbReference>
<keyword evidence="2" id="KW-0949">S-adenosyl-L-methionine</keyword>
<keyword evidence="4" id="KW-0408">Iron</keyword>
<keyword evidence="5" id="KW-0411">Iron-sulfur</keyword>
<comment type="cofactor">
    <cofactor evidence="1">
        <name>[4Fe-4S] cluster</name>
        <dbReference type="ChEBI" id="CHEBI:49883"/>
    </cofactor>
</comment>
<dbReference type="InterPro" id="IPR034474">
    <property type="entry name" value="Methyltransferase_Class_D"/>
</dbReference>
<feature type="domain" description="Radical SAM core" evidence="6">
    <location>
        <begin position="97"/>
        <end position="317"/>
    </location>
</feature>
<dbReference type="GO" id="GO:0003824">
    <property type="term" value="F:catalytic activity"/>
    <property type="evidence" value="ECO:0007669"/>
    <property type="project" value="InterPro"/>
</dbReference>
<dbReference type="SFLD" id="SFLDS00029">
    <property type="entry name" value="Radical_SAM"/>
    <property type="match status" value="1"/>
</dbReference>
<dbReference type="CDD" id="cd01335">
    <property type="entry name" value="Radical_SAM"/>
    <property type="match status" value="1"/>
</dbReference>
<proteinExistence type="predicted"/>
<evidence type="ECO:0000313" key="8">
    <source>
        <dbReference type="Proteomes" id="UP000063308"/>
    </source>
</evidence>
<evidence type="ECO:0000256" key="2">
    <source>
        <dbReference type="ARBA" id="ARBA00022691"/>
    </source>
</evidence>
<dbReference type="InterPro" id="IPR007197">
    <property type="entry name" value="rSAM"/>
</dbReference>
<evidence type="ECO:0000256" key="3">
    <source>
        <dbReference type="ARBA" id="ARBA00022723"/>
    </source>
</evidence>
<evidence type="ECO:0000256" key="4">
    <source>
        <dbReference type="ARBA" id="ARBA00023004"/>
    </source>
</evidence>
<evidence type="ECO:0000256" key="1">
    <source>
        <dbReference type="ARBA" id="ARBA00001966"/>
    </source>
</evidence>
<dbReference type="AlphaFoldDB" id="A0A0E3VUB6"/>
<protein>
    <recommendedName>
        <fullName evidence="6">Radical SAM core domain-containing protein</fullName>
    </recommendedName>
</protein>
<dbReference type="InterPro" id="IPR013785">
    <property type="entry name" value="Aldolase_TIM"/>
</dbReference>
<dbReference type="PROSITE" id="PS51918">
    <property type="entry name" value="RADICAL_SAM"/>
    <property type="match status" value="1"/>
</dbReference>
<dbReference type="RefSeq" id="WP_060909676.1">
    <property type="nucleotide sequence ID" value="NZ_CP126038.1"/>
</dbReference>
<keyword evidence="3" id="KW-0479">Metal-binding</keyword>
<dbReference type="SUPFAM" id="SSF102114">
    <property type="entry name" value="Radical SAM enzymes"/>
    <property type="match status" value="1"/>
</dbReference>
<organism evidence="7 8">
    <name type="scientific">Bradyrhizobium diazoefficiens</name>
    <dbReference type="NCBI Taxonomy" id="1355477"/>
    <lineage>
        <taxon>Bacteria</taxon>
        <taxon>Pseudomonadati</taxon>
        <taxon>Pseudomonadota</taxon>
        <taxon>Alphaproteobacteria</taxon>
        <taxon>Hyphomicrobiales</taxon>
        <taxon>Nitrobacteraceae</taxon>
        <taxon>Bradyrhizobium</taxon>
    </lineage>
</organism>
<sequence>MNAPLRKSRPYIFWGQTQSLCETCLKLVPTKIQILDNEVWYEKRCKEHGVQSTLVSTDAAYWRLCKDFIKPGDRPLQFQHRTEFGCPYDCGLCPDHEQHSCLALIEITEHCNLTCPVCFAESAPTRTKFTPLATVEKMLDALVASEGEPDLVQISGGEPTLHPDFFAILDAVRARPIRHVMINTNGLRIAREKDFVARLAENKRGLEVYLQFDSLQRDPLINLRGADLRKIRQQALENLEHYGVSTTLVATIKRGVNDAEIGDIVRHALTWKCVRGVTLQPVQDAGRNENFDKNTDRIMLSEIRNRVVETGVFGDKDMIPLPCNPESISIGYGLRNGEKVLPLTSLIPQEQLVAVMPNTISPEKYPMLREKFVDLFSLSSGPLNTSERVCELLCCLPSFEVPEGLSYENVFRVTIVQFLDRFNFCVGNVKRSCIHFVTEQGAIIPFDTYNLFYRNGKIDGIRAALAGETYREARQSEEVPR</sequence>
<dbReference type="InterPro" id="IPR058240">
    <property type="entry name" value="rSAM_sf"/>
</dbReference>
<gene>
    <name evidence="7" type="ORF">NK6_3955</name>
</gene>
<dbReference type="SFLD" id="SFLDG01067">
    <property type="entry name" value="SPASM/twitch_domain_containing"/>
    <property type="match status" value="1"/>
</dbReference>
<dbReference type="Pfam" id="PF23545">
    <property type="entry name" value="Zn_ribbon_HMPTM"/>
    <property type="match status" value="1"/>
</dbReference>
<dbReference type="EMBL" id="AP014685">
    <property type="protein sequence ID" value="BAR57125.1"/>
    <property type="molecule type" value="Genomic_DNA"/>
</dbReference>
<name>A0A0E3VUB6_9BRAD</name>
<evidence type="ECO:0000256" key="5">
    <source>
        <dbReference type="ARBA" id="ARBA00023014"/>
    </source>
</evidence>
<dbReference type="GO" id="GO:0046872">
    <property type="term" value="F:metal ion binding"/>
    <property type="evidence" value="ECO:0007669"/>
    <property type="project" value="UniProtKB-KW"/>
</dbReference>
<dbReference type="PANTHER" id="PTHR43306">
    <property type="entry name" value="7,8-DIHYDRO-6-HYDROXYMETHYLPTERIN DIMETHYLTRANSFERASE"/>
    <property type="match status" value="1"/>
</dbReference>
<dbReference type="GO" id="GO:0051536">
    <property type="term" value="F:iron-sulfur cluster binding"/>
    <property type="evidence" value="ECO:0007669"/>
    <property type="project" value="UniProtKB-KW"/>
</dbReference>
<dbReference type="SFLD" id="SFLDG01100">
    <property type="entry name" value="methyltransferase_(Class_D)"/>
    <property type="match status" value="1"/>
</dbReference>
<evidence type="ECO:0000259" key="6">
    <source>
        <dbReference type="PROSITE" id="PS51918"/>
    </source>
</evidence>
<dbReference type="Pfam" id="PF04055">
    <property type="entry name" value="Radical_SAM"/>
    <property type="match status" value="1"/>
</dbReference>
<accession>A0A0E3VUB6</accession>
<dbReference type="InterPro" id="IPR056488">
    <property type="entry name" value="Zn_ribbon_HMPTM"/>
</dbReference>
<evidence type="ECO:0000313" key="7">
    <source>
        <dbReference type="EMBL" id="BAR57125.1"/>
    </source>
</evidence>
<dbReference type="PANTHER" id="PTHR43306:SF1">
    <property type="entry name" value="7,8-DIHYDRO-6-HYDROXYMETHYLPTERIN DIMETHYLTRANSFERASE"/>
    <property type="match status" value="1"/>
</dbReference>
<dbReference type="Proteomes" id="UP000063308">
    <property type="component" value="Chromosome"/>
</dbReference>
<reference evidence="7 8" key="1">
    <citation type="submission" date="2014-11" db="EMBL/GenBank/DDBJ databases">
        <title>Symbiosis island explosion on the genome of extra-slow-growing strains of soybean bradyrhizobia with massive insertion sequences.</title>
        <authorList>
            <person name="Iida T."/>
            <person name="Minamisawa K."/>
        </authorList>
    </citation>
    <scope>NUCLEOTIDE SEQUENCE [LARGE SCALE GENOMIC DNA]</scope>
    <source>
        <strain evidence="7 8">NK6</strain>
    </source>
</reference>